<comment type="caution">
    <text evidence="3">The sequence shown here is derived from an EMBL/GenBank/DDBJ whole genome shotgun (WGS) entry which is preliminary data.</text>
</comment>
<name>A0A9W8EHU8_9FUNG</name>
<dbReference type="AlphaFoldDB" id="A0A9W8EHU8"/>
<feature type="domain" description="SCP" evidence="2">
    <location>
        <begin position="127"/>
        <end position="229"/>
    </location>
</feature>
<dbReference type="EMBL" id="JANBQF010000410">
    <property type="protein sequence ID" value="KAJ2001412.1"/>
    <property type="molecule type" value="Genomic_DNA"/>
</dbReference>
<dbReference type="InterPro" id="IPR035940">
    <property type="entry name" value="CAP_sf"/>
</dbReference>
<dbReference type="PANTHER" id="PTHR31157:SF1">
    <property type="entry name" value="SCP DOMAIN-CONTAINING PROTEIN"/>
    <property type="match status" value="1"/>
</dbReference>
<accession>A0A9W8EHU8</accession>
<evidence type="ECO:0000313" key="4">
    <source>
        <dbReference type="Proteomes" id="UP001150907"/>
    </source>
</evidence>
<evidence type="ECO:0000259" key="2">
    <source>
        <dbReference type="Pfam" id="PF00188"/>
    </source>
</evidence>
<organism evidence="3 4">
    <name type="scientific">Coemansia thaxteri</name>
    <dbReference type="NCBI Taxonomy" id="2663907"/>
    <lineage>
        <taxon>Eukaryota</taxon>
        <taxon>Fungi</taxon>
        <taxon>Fungi incertae sedis</taxon>
        <taxon>Zoopagomycota</taxon>
        <taxon>Kickxellomycotina</taxon>
        <taxon>Kickxellomycetes</taxon>
        <taxon>Kickxellales</taxon>
        <taxon>Kickxellaceae</taxon>
        <taxon>Coemansia</taxon>
    </lineage>
</organism>
<reference evidence="3" key="1">
    <citation type="submission" date="2022-07" db="EMBL/GenBank/DDBJ databases">
        <title>Phylogenomic reconstructions and comparative analyses of Kickxellomycotina fungi.</title>
        <authorList>
            <person name="Reynolds N.K."/>
            <person name="Stajich J.E."/>
            <person name="Barry K."/>
            <person name="Grigoriev I.V."/>
            <person name="Crous P."/>
            <person name="Smith M.E."/>
        </authorList>
    </citation>
    <scope>NUCLEOTIDE SEQUENCE</scope>
    <source>
        <strain evidence="3">IMI 214461</strain>
    </source>
</reference>
<evidence type="ECO:0000256" key="1">
    <source>
        <dbReference type="SAM" id="SignalP"/>
    </source>
</evidence>
<dbReference type="Pfam" id="PF00188">
    <property type="entry name" value="CAP"/>
    <property type="match status" value="1"/>
</dbReference>
<dbReference type="OrthoDB" id="568194at2759"/>
<dbReference type="Gene3D" id="3.40.33.10">
    <property type="entry name" value="CAP"/>
    <property type="match status" value="1"/>
</dbReference>
<feature type="chain" id="PRO_5040921197" description="SCP domain-containing protein" evidence="1">
    <location>
        <begin position="21"/>
        <end position="239"/>
    </location>
</feature>
<keyword evidence="4" id="KW-1185">Reference proteome</keyword>
<dbReference type="SUPFAM" id="SSF55797">
    <property type="entry name" value="PR-1-like"/>
    <property type="match status" value="1"/>
</dbReference>
<feature type="signal peptide" evidence="1">
    <location>
        <begin position="1"/>
        <end position="20"/>
    </location>
</feature>
<protein>
    <recommendedName>
        <fullName evidence="2">SCP domain-containing protein</fullName>
    </recommendedName>
</protein>
<dbReference type="Proteomes" id="UP001150907">
    <property type="component" value="Unassembled WGS sequence"/>
</dbReference>
<proteinExistence type="predicted"/>
<gene>
    <name evidence="3" type="ORF">H4R26_004145</name>
</gene>
<dbReference type="CDD" id="cd05379">
    <property type="entry name" value="CAP_bacterial"/>
    <property type="match status" value="1"/>
</dbReference>
<evidence type="ECO:0000313" key="3">
    <source>
        <dbReference type="EMBL" id="KAJ2001412.1"/>
    </source>
</evidence>
<dbReference type="PANTHER" id="PTHR31157">
    <property type="entry name" value="SCP DOMAIN-CONTAINING PROTEIN"/>
    <property type="match status" value="1"/>
</dbReference>
<keyword evidence="1" id="KW-0732">Signal</keyword>
<sequence>MVKIASFLFAAALFGAAAVAQPVNPNVVVVTVVKTAVAAPVPVNKNVVVKTVFETVYANAVATPIAHDAELTTSASSVPVAPTSAPVAPAAPAAPVVSVAPATKTSAPAQTQAPAPPTSDSWQTDMLNQVNAVRAKVGKAALTMNSVLTTLAQDHSNYMSSTSDMTHSDPSGSLGARFSAIGLAWQGAAENIAWNQQNVDEVMQAWINSPGHYANMIGDYTSVGFGVTNLYWTQDFVKN</sequence>
<dbReference type="InterPro" id="IPR014044">
    <property type="entry name" value="CAP_dom"/>
</dbReference>